<organism evidence="3 4">
    <name type="scientific">Bathycoccus prasinos</name>
    <dbReference type="NCBI Taxonomy" id="41875"/>
    <lineage>
        <taxon>Eukaryota</taxon>
        <taxon>Viridiplantae</taxon>
        <taxon>Chlorophyta</taxon>
        <taxon>Mamiellophyceae</taxon>
        <taxon>Mamiellales</taxon>
        <taxon>Bathycoccaceae</taxon>
        <taxon>Bathycoccus</taxon>
    </lineage>
</organism>
<dbReference type="Proteomes" id="UP000198341">
    <property type="component" value="Chromosome 6"/>
</dbReference>
<feature type="region of interest" description="Disordered" evidence="1">
    <location>
        <begin position="443"/>
        <end position="496"/>
    </location>
</feature>
<proteinExistence type="predicted"/>
<evidence type="ECO:0000256" key="2">
    <source>
        <dbReference type="SAM" id="Phobius"/>
    </source>
</evidence>
<dbReference type="KEGG" id="bpg:Bathy06g00620"/>
<sequence>MRFSSKKEKKKTNDNNNKDINDDVNDRAVNEENVPLLLKPIMKNKNRAHTWTFFAILFLVAPLVALSRVGHPWLLLRVYKMHLKNMEILKEAALSWCSMPGCYSNPENFDEEMIATTKNEKKEEGQLLPSFVHVPKAGGTLVESAVGSVGGRIGACNEKRPYEIAPGWDKEVAPWHAQPKKLVQDSFAICRNPFDRFQSQFLYDPRWAKVSNRAEFPHNQKKTCEAFGKWATDKMENWANVDDRLQCYKRTKFDSKGIDACDETFTDDDDESEFFAGEEAKDEEPVTSQNSHDYPQVVLANKVEKLFSFEKCFGNAKGFCPDPRVEGLEKQKYLEETEEFPSESRKGSFSTSFFRRNFGELVNENKKMQPNLISFLQKRFSDKIELPDVSEENDIASAEVRKCWRNNPDLPAKTIADFLDTYEADFRVLGYPIDIPEVVDKEGEASLGSEESLQDDNEWQASAIKAEYYPKCPPPDEEDEENEKDAAMGKSEQDSSAILFGNALRHRYSSKGSSESN</sequence>
<keyword evidence="2" id="KW-1133">Transmembrane helix</keyword>
<keyword evidence="4" id="KW-1185">Reference proteome</keyword>
<evidence type="ECO:0000313" key="4">
    <source>
        <dbReference type="Proteomes" id="UP000198341"/>
    </source>
</evidence>
<feature type="transmembrane region" description="Helical" evidence="2">
    <location>
        <begin position="51"/>
        <end position="76"/>
    </location>
</feature>
<evidence type="ECO:0000256" key="1">
    <source>
        <dbReference type="SAM" id="MobiDB-lite"/>
    </source>
</evidence>
<dbReference type="RefSeq" id="XP_007512455.1">
    <property type="nucleotide sequence ID" value="XM_007512393.1"/>
</dbReference>
<dbReference type="OrthoDB" id="498243at2759"/>
<accession>K8EX63</accession>
<keyword evidence="2" id="KW-0472">Membrane</keyword>
<dbReference type="AlphaFoldDB" id="K8EX63"/>
<dbReference type="EMBL" id="FO082273">
    <property type="protein sequence ID" value="CCO17055.1"/>
    <property type="molecule type" value="Genomic_DNA"/>
</dbReference>
<evidence type="ECO:0000313" key="3">
    <source>
        <dbReference type="EMBL" id="CCO17055.1"/>
    </source>
</evidence>
<feature type="compositionally biased region" description="Basic and acidic residues" evidence="1">
    <location>
        <begin position="484"/>
        <end position="493"/>
    </location>
</feature>
<gene>
    <name evidence="3" type="ORF">Bathy06g00620</name>
</gene>
<name>K8EX63_9CHLO</name>
<dbReference type="GeneID" id="19015042"/>
<reference evidence="3 4" key="1">
    <citation type="submission" date="2011-10" db="EMBL/GenBank/DDBJ databases">
        <authorList>
            <person name="Genoscope - CEA"/>
        </authorList>
    </citation>
    <scope>NUCLEOTIDE SEQUENCE [LARGE SCALE GENOMIC DNA]</scope>
    <source>
        <strain evidence="3 4">RCC 1105</strain>
    </source>
</reference>
<keyword evidence="2" id="KW-0812">Transmembrane</keyword>
<feature type="region of interest" description="Disordered" evidence="1">
    <location>
        <begin position="1"/>
        <end position="25"/>
    </location>
</feature>
<protein>
    <submittedName>
        <fullName evidence="3">Uncharacterized protein</fullName>
    </submittedName>
</protein>
<feature type="compositionally biased region" description="Basic and acidic residues" evidence="1">
    <location>
        <begin position="11"/>
        <end position="25"/>
    </location>
</feature>